<dbReference type="NCBIfam" id="TIGR04131">
    <property type="entry name" value="Bac_Flav_CTERM"/>
    <property type="match status" value="1"/>
</dbReference>
<dbReference type="InterPro" id="IPR026341">
    <property type="entry name" value="T9SS_type_B"/>
</dbReference>
<evidence type="ECO:0000313" key="1">
    <source>
        <dbReference type="EMBL" id="MDT0605388.1"/>
    </source>
</evidence>
<protein>
    <submittedName>
        <fullName evidence="1">Gliding motility-associated C-terminal domain-containing protein</fullName>
    </submittedName>
</protein>
<proteinExistence type="predicted"/>
<gene>
    <name evidence="1" type="ORF">RM706_00010</name>
</gene>
<dbReference type="RefSeq" id="WP_311348962.1">
    <property type="nucleotide sequence ID" value="NZ_JAVRHR010000001.1"/>
</dbReference>
<keyword evidence="2" id="KW-1185">Reference proteome</keyword>
<dbReference type="Proteomes" id="UP001255246">
    <property type="component" value="Unassembled WGS sequence"/>
</dbReference>
<evidence type="ECO:0000313" key="2">
    <source>
        <dbReference type="Proteomes" id="UP001255246"/>
    </source>
</evidence>
<accession>A0ABU3A666</accession>
<sequence>MKKYVFVLVFFIVNLLCGQSGLYNAGVIQLHDESAIGFHGDFINDGVFDNTIGLAGFYGNRPNIVSGAIAPTFYDIEFGNLVGTFLQGSINVVNNTNFISGNVITTRNFEFSFLNYLTDAFYVGETNTAKVFGFAAITNKSSFTFPVGDQNQLRSLVLNSVSSNEFAQCAYFFEDPNDAPSIDDSFDRASRARDIGAVSNNEFWILRGNVTSSITISWNLNSNLGQLTEDITNIRVVAWNIATSRWVILGETEKGGDINEGFITTDNFLPNEYGALTFGSTIEAQELLELDNYFLSPNADGINDTLVIEGMEQSPNNILNIYNRQGQRVFEMTNYTNEFTGISNQNNFVLNREIGLPEGIYYYTVSLLDLDLEYQGFLYLDR</sequence>
<name>A0ABU3A666_9FLAO</name>
<organism evidence="1 2">
    <name type="scientific">Croceitalea rosinachiae</name>
    <dbReference type="NCBI Taxonomy" id="3075596"/>
    <lineage>
        <taxon>Bacteria</taxon>
        <taxon>Pseudomonadati</taxon>
        <taxon>Bacteroidota</taxon>
        <taxon>Flavobacteriia</taxon>
        <taxon>Flavobacteriales</taxon>
        <taxon>Flavobacteriaceae</taxon>
        <taxon>Croceitalea</taxon>
    </lineage>
</organism>
<dbReference type="Pfam" id="PF13585">
    <property type="entry name" value="CHU_C"/>
    <property type="match status" value="1"/>
</dbReference>
<reference evidence="1 2" key="1">
    <citation type="submission" date="2023-09" db="EMBL/GenBank/DDBJ databases">
        <authorList>
            <person name="Rey-Velasco X."/>
        </authorList>
    </citation>
    <scope>NUCLEOTIDE SEQUENCE [LARGE SCALE GENOMIC DNA]</scope>
    <source>
        <strain evidence="1 2">F388</strain>
    </source>
</reference>
<dbReference type="EMBL" id="JAVRHR010000001">
    <property type="protein sequence ID" value="MDT0605388.1"/>
    <property type="molecule type" value="Genomic_DNA"/>
</dbReference>
<comment type="caution">
    <text evidence="1">The sequence shown here is derived from an EMBL/GenBank/DDBJ whole genome shotgun (WGS) entry which is preliminary data.</text>
</comment>